<proteinExistence type="inferred from homology"/>
<evidence type="ECO:0000256" key="1">
    <source>
        <dbReference type="ARBA" id="ARBA00004123"/>
    </source>
</evidence>
<protein>
    <recommendedName>
        <fullName evidence="3">Ribonuclease P protein subunit</fullName>
    </recommendedName>
</protein>
<dbReference type="Gene3D" id="2.30.30.210">
    <property type="entry name" value="Ribonuclease P/MRP, subunit p29"/>
    <property type="match status" value="1"/>
</dbReference>
<dbReference type="SUPFAM" id="SSF101744">
    <property type="entry name" value="Rof/RNase P subunit-like"/>
    <property type="match status" value="1"/>
</dbReference>
<dbReference type="PANTHER" id="PTHR13348:SF0">
    <property type="entry name" value="RIBONUCLEASE P PROTEIN SUBUNIT P29"/>
    <property type="match status" value="1"/>
</dbReference>
<comment type="subcellular location">
    <subcellularLocation>
        <location evidence="1">Nucleus</location>
    </subcellularLocation>
</comment>
<dbReference type="SMART" id="SM00538">
    <property type="entry name" value="POP4"/>
    <property type="match status" value="1"/>
</dbReference>
<comment type="caution">
    <text evidence="4">The sequence shown here is derived from an EMBL/GenBank/DDBJ whole genome shotgun (WGS) entry which is preliminary data.</text>
</comment>
<gene>
    <name evidence="4" type="ORF">D9611_001177</name>
</gene>
<dbReference type="InterPro" id="IPR023534">
    <property type="entry name" value="Rof/RNase_P-like"/>
</dbReference>
<keyword evidence="3" id="KW-0539">Nucleus</keyword>
<dbReference type="InterPro" id="IPR002730">
    <property type="entry name" value="Rpp29/RNP1"/>
</dbReference>
<dbReference type="Pfam" id="PF01868">
    <property type="entry name" value="RNase_P-MRP_p29"/>
    <property type="match status" value="1"/>
</dbReference>
<evidence type="ECO:0000256" key="2">
    <source>
        <dbReference type="ARBA" id="ARBA00006181"/>
    </source>
</evidence>
<dbReference type="PANTHER" id="PTHR13348">
    <property type="entry name" value="RIBONUCLEASE P SUBUNIT P29"/>
    <property type="match status" value="1"/>
</dbReference>
<accession>A0A8H5CHZ7</accession>
<dbReference type="InterPro" id="IPR036980">
    <property type="entry name" value="RNase_P/MRP_Rpp29_sf"/>
</dbReference>
<dbReference type="GO" id="GO:0006364">
    <property type="term" value="P:rRNA processing"/>
    <property type="evidence" value="ECO:0007669"/>
    <property type="project" value="TreeGrafter"/>
</dbReference>
<dbReference type="EMBL" id="JAACJK010000001">
    <property type="protein sequence ID" value="KAF5341823.1"/>
    <property type="molecule type" value="Genomic_DNA"/>
</dbReference>
<evidence type="ECO:0000313" key="4">
    <source>
        <dbReference type="EMBL" id="KAF5341823.1"/>
    </source>
</evidence>
<dbReference type="GO" id="GO:0001682">
    <property type="term" value="P:tRNA 5'-leader removal"/>
    <property type="evidence" value="ECO:0007669"/>
    <property type="project" value="InterPro"/>
</dbReference>
<evidence type="ECO:0000313" key="5">
    <source>
        <dbReference type="Proteomes" id="UP000541558"/>
    </source>
</evidence>
<dbReference type="Proteomes" id="UP000541558">
    <property type="component" value="Unassembled WGS sequence"/>
</dbReference>
<dbReference type="OrthoDB" id="124041at2759"/>
<dbReference type="AlphaFoldDB" id="A0A8H5CHZ7"/>
<dbReference type="GO" id="GO:0000172">
    <property type="term" value="C:ribonuclease MRP complex"/>
    <property type="evidence" value="ECO:0007669"/>
    <property type="project" value="InterPro"/>
</dbReference>
<comment type="similarity">
    <text evidence="2">Belongs to the eukaryotic/archaeal RNase P protein component 1 family.</text>
</comment>
<dbReference type="InterPro" id="IPR016848">
    <property type="entry name" value="RNase_P/MRP_Rpp29-subunit"/>
</dbReference>
<dbReference type="GO" id="GO:0005634">
    <property type="term" value="C:nucleus"/>
    <property type="evidence" value="ECO:0007669"/>
    <property type="project" value="UniProtKB-SubCell"/>
</dbReference>
<organism evidence="4 5">
    <name type="scientific">Ephemerocybe angulata</name>
    <dbReference type="NCBI Taxonomy" id="980116"/>
    <lineage>
        <taxon>Eukaryota</taxon>
        <taxon>Fungi</taxon>
        <taxon>Dikarya</taxon>
        <taxon>Basidiomycota</taxon>
        <taxon>Agaricomycotina</taxon>
        <taxon>Agaricomycetes</taxon>
        <taxon>Agaricomycetidae</taxon>
        <taxon>Agaricales</taxon>
        <taxon>Agaricineae</taxon>
        <taxon>Psathyrellaceae</taxon>
        <taxon>Ephemerocybe</taxon>
    </lineage>
</organism>
<keyword evidence="3" id="KW-0819">tRNA processing</keyword>
<dbReference type="PIRSF" id="PIRSF027081">
    <property type="entry name" value="RNase_P/MRP_p29_subunit"/>
    <property type="match status" value="1"/>
</dbReference>
<evidence type="ECO:0000256" key="3">
    <source>
        <dbReference type="PIRNR" id="PIRNR027081"/>
    </source>
</evidence>
<dbReference type="GO" id="GO:0033204">
    <property type="term" value="F:ribonuclease P RNA binding"/>
    <property type="evidence" value="ECO:0007669"/>
    <property type="project" value="InterPro"/>
</dbReference>
<name>A0A8H5CHZ7_9AGAR</name>
<sequence>MSSQPSIDVYAPLPFKSKLDAQKTALTLSSTAPFAPSYIISSVTQNSDPTAIYNNRVKGRTMLLENPAKDSRLKKDLERKVQLRKEEKERRKLGIVGRKKRQERGIWKFDRKQIKYAQLLPLHHLWIGYMSELLGLPSPPAGAVRADSLGSGVPSSASMHPKLLKADFHGAVITVKDSKNNSLVGMSGILIHETENAFKLVTPENQVKMIPKENSIFAFAVPVYSTLPPSFSPGTPYPLPSIDTQDVAPSPFIPSSNQTVLEVPHLLFDLYGNQFRFRSSERAGRKFKHKETIEL</sequence>
<keyword evidence="5" id="KW-1185">Reference proteome</keyword>
<reference evidence="4 5" key="1">
    <citation type="journal article" date="2020" name="ISME J.">
        <title>Uncovering the hidden diversity of litter-decomposition mechanisms in mushroom-forming fungi.</title>
        <authorList>
            <person name="Floudas D."/>
            <person name="Bentzer J."/>
            <person name="Ahren D."/>
            <person name="Johansson T."/>
            <person name="Persson P."/>
            <person name="Tunlid A."/>
        </authorList>
    </citation>
    <scope>NUCLEOTIDE SEQUENCE [LARGE SCALE GENOMIC DNA]</scope>
    <source>
        <strain evidence="4 5">CBS 175.51</strain>
    </source>
</reference>
<dbReference type="GO" id="GO:0030677">
    <property type="term" value="C:ribonuclease P complex"/>
    <property type="evidence" value="ECO:0007669"/>
    <property type="project" value="InterPro"/>
</dbReference>